<dbReference type="AlphaFoldDB" id="A0A6H5J0M4"/>
<sequence length="199" mass="22484">MAARCSVVQLSLSDYRSEVESLLQVVETPRVAKYGPGRCCSDVASRVPLEKAAMYKDGSDDEMKIFVARQKGSLCAKFGFCGVILRVRRNISLRYERVVAATRRKLNPWKSAKKYTSIFRLVRRLPLQLTLPGRDPMLRSCLADDVLSTPLFPTTCPMSLQVASDGDEIPFRCGWRVLGEMKLARDEKTHTLTRRRSPV</sequence>
<gene>
    <name evidence="1" type="ORF">TBRA_LOCUS12589</name>
</gene>
<dbReference type="Proteomes" id="UP000479190">
    <property type="component" value="Unassembled WGS sequence"/>
</dbReference>
<keyword evidence="2" id="KW-1185">Reference proteome</keyword>
<protein>
    <submittedName>
        <fullName evidence="1">Uncharacterized protein</fullName>
    </submittedName>
</protein>
<dbReference type="EMBL" id="CADCXV010001068">
    <property type="protein sequence ID" value="CAB0040897.1"/>
    <property type="molecule type" value="Genomic_DNA"/>
</dbReference>
<reference evidence="1 2" key="1">
    <citation type="submission" date="2020-02" db="EMBL/GenBank/DDBJ databases">
        <authorList>
            <person name="Ferguson B K."/>
        </authorList>
    </citation>
    <scope>NUCLEOTIDE SEQUENCE [LARGE SCALE GENOMIC DNA]</scope>
</reference>
<accession>A0A6H5J0M4</accession>
<evidence type="ECO:0000313" key="2">
    <source>
        <dbReference type="Proteomes" id="UP000479190"/>
    </source>
</evidence>
<organism evidence="1 2">
    <name type="scientific">Trichogramma brassicae</name>
    <dbReference type="NCBI Taxonomy" id="86971"/>
    <lineage>
        <taxon>Eukaryota</taxon>
        <taxon>Metazoa</taxon>
        <taxon>Ecdysozoa</taxon>
        <taxon>Arthropoda</taxon>
        <taxon>Hexapoda</taxon>
        <taxon>Insecta</taxon>
        <taxon>Pterygota</taxon>
        <taxon>Neoptera</taxon>
        <taxon>Endopterygota</taxon>
        <taxon>Hymenoptera</taxon>
        <taxon>Apocrita</taxon>
        <taxon>Proctotrupomorpha</taxon>
        <taxon>Chalcidoidea</taxon>
        <taxon>Trichogrammatidae</taxon>
        <taxon>Trichogramma</taxon>
    </lineage>
</organism>
<name>A0A6H5J0M4_9HYME</name>
<evidence type="ECO:0000313" key="1">
    <source>
        <dbReference type="EMBL" id="CAB0040897.1"/>
    </source>
</evidence>
<proteinExistence type="predicted"/>